<evidence type="ECO:0000259" key="5">
    <source>
        <dbReference type="PROSITE" id="PS51007"/>
    </source>
</evidence>
<dbReference type="EMBL" id="AP024086">
    <property type="protein sequence ID" value="BCL62041.1"/>
    <property type="molecule type" value="Genomic_DNA"/>
</dbReference>
<name>A0A8D5FK36_9BACT</name>
<feature type="transmembrane region" description="Helical" evidence="4">
    <location>
        <begin position="6"/>
        <end position="25"/>
    </location>
</feature>
<keyword evidence="4" id="KW-0812">Transmembrane</keyword>
<gene>
    <name evidence="6" type="ORF">DGMP_27340</name>
</gene>
<evidence type="ECO:0000313" key="7">
    <source>
        <dbReference type="Proteomes" id="UP000826725"/>
    </source>
</evidence>
<dbReference type="GO" id="GO:0020037">
    <property type="term" value="F:heme binding"/>
    <property type="evidence" value="ECO:0007669"/>
    <property type="project" value="InterPro"/>
</dbReference>
<evidence type="ECO:0000256" key="3">
    <source>
        <dbReference type="PROSITE-ProRule" id="PRU00433"/>
    </source>
</evidence>
<dbReference type="AlphaFoldDB" id="A0A8D5FK36"/>
<dbReference type="InterPro" id="IPR009056">
    <property type="entry name" value="Cyt_c-like_dom"/>
</dbReference>
<keyword evidence="3" id="KW-0349">Heme</keyword>
<sequence length="292" mass="32903">MKPYMASFLALLFVLIAGSAVFIMLEITGRTEDHGNKSGWITLHRILGYLYISLFAVMLVFMISKVAGLQEELSARTIFHIVMSLVLVPLILSKILIVRRHPALTSRLPIIGLTILALSFALTGITAGYYLLHKKDLTYTTLSAHDNDVLDLELGKAIMNRKCSKCHSLERVYRAFKSEKGWTGTINKMATMDTPNISTFDIKQVLHYLTTQQKNRQAHTGTNPFKLIGKSLVTRKCTVCHTLDRVFGARKTLSEWTATVNRMIATMDDESFLSKGEKTEIITYLSNKKKKK</sequence>
<proteinExistence type="predicted"/>
<dbReference type="Proteomes" id="UP000826725">
    <property type="component" value="Chromosome"/>
</dbReference>
<keyword evidence="2 3" id="KW-0408">Iron</keyword>
<dbReference type="InterPro" id="IPR015182">
    <property type="entry name" value="QH-AmDH_asu_heme-bd_dom"/>
</dbReference>
<dbReference type="RefSeq" id="WP_228854443.1">
    <property type="nucleotide sequence ID" value="NZ_AP024086.1"/>
</dbReference>
<reference evidence="6" key="1">
    <citation type="submission" date="2020-09" db="EMBL/GenBank/DDBJ databases">
        <title>Desulfogranum mesoprofundum gen. nov., sp. nov., a novel mesophilic, sulfate-reducing chemolithoautotroph isolated from a deep-sea hydrothermal vent chimney in the Suiyo Seamount.</title>
        <authorList>
            <person name="Hashimoto Y."/>
            <person name="Nakagawa S."/>
        </authorList>
    </citation>
    <scope>NUCLEOTIDE SEQUENCE</scope>
    <source>
        <strain evidence="6">KT2</strain>
    </source>
</reference>
<feature type="domain" description="Cytochrome c" evidence="5">
    <location>
        <begin position="150"/>
        <end position="289"/>
    </location>
</feature>
<organism evidence="6 7">
    <name type="scientific">Desulfomarina profundi</name>
    <dbReference type="NCBI Taxonomy" id="2772557"/>
    <lineage>
        <taxon>Bacteria</taxon>
        <taxon>Pseudomonadati</taxon>
        <taxon>Thermodesulfobacteriota</taxon>
        <taxon>Desulfobulbia</taxon>
        <taxon>Desulfobulbales</taxon>
        <taxon>Desulfobulbaceae</taxon>
        <taxon>Desulfomarina</taxon>
    </lineage>
</organism>
<evidence type="ECO:0000313" key="6">
    <source>
        <dbReference type="EMBL" id="BCL62041.1"/>
    </source>
</evidence>
<dbReference type="PROSITE" id="PS51007">
    <property type="entry name" value="CYTC"/>
    <property type="match status" value="1"/>
</dbReference>
<accession>A0A8D5FK36</accession>
<protein>
    <recommendedName>
        <fullName evidence="5">Cytochrome c domain-containing protein</fullName>
    </recommendedName>
</protein>
<evidence type="ECO:0000256" key="1">
    <source>
        <dbReference type="ARBA" id="ARBA00022723"/>
    </source>
</evidence>
<dbReference type="KEGG" id="dbk:DGMP_27340"/>
<dbReference type="GO" id="GO:0009055">
    <property type="term" value="F:electron transfer activity"/>
    <property type="evidence" value="ECO:0007669"/>
    <property type="project" value="InterPro"/>
</dbReference>
<feature type="transmembrane region" description="Helical" evidence="4">
    <location>
        <begin position="110"/>
        <end position="132"/>
    </location>
</feature>
<keyword evidence="4" id="KW-1133">Transmembrane helix</keyword>
<dbReference type="Pfam" id="PF09098">
    <property type="entry name" value="Dehyd-heme_bind"/>
    <property type="match status" value="1"/>
</dbReference>
<evidence type="ECO:0000256" key="4">
    <source>
        <dbReference type="SAM" id="Phobius"/>
    </source>
</evidence>
<keyword evidence="7" id="KW-1185">Reference proteome</keyword>
<dbReference type="GO" id="GO:0046872">
    <property type="term" value="F:metal ion binding"/>
    <property type="evidence" value="ECO:0007669"/>
    <property type="project" value="UniProtKB-KW"/>
</dbReference>
<keyword evidence="1 3" id="KW-0479">Metal-binding</keyword>
<keyword evidence="4" id="KW-0472">Membrane</keyword>
<feature type="transmembrane region" description="Helical" evidence="4">
    <location>
        <begin position="78"/>
        <end position="98"/>
    </location>
</feature>
<evidence type="ECO:0000256" key="2">
    <source>
        <dbReference type="ARBA" id="ARBA00023004"/>
    </source>
</evidence>
<feature type="transmembrane region" description="Helical" evidence="4">
    <location>
        <begin position="46"/>
        <end position="66"/>
    </location>
</feature>